<feature type="compositionally biased region" description="Low complexity" evidence="1">
    <location>
        <begin position="407"/>
        <end position="427"/>
    </location>
</feature>
<evidence type="ECO:0000313" key="3">
    <source>
        <dbReference type="EnsemblMetazoa" id="XP_020905067.1"/>
    </source>
</evidence>
<evidence type="ECO:0000313" key="4">
    <source>
        <dbReference type="Proteomes" id="UP000887567"/>
    </source>
</evidence>
<dbReference type="OMA" id="QEWINAV"/>
<dbReference type="GeneID" id="110243318"/>
<dbReference type="Proteomes" id="UP000887567">
    <property type="component" value="Unplaced"/>
</dbReference>
<organism evidence="3 4">
    <name type="scientific">Exaiptasia diaphana</name>
    <name type="common">Tropical sea anemone</name>
    <name type="synonym">Aiptasia pulchella</name>
    <dbReference type="NCBI Taxonomy" id="2652724"/>
    <lineage>
        <taxon>Eukaryota</taxon>
        <taxon>Metazoa</taxon>
        <taxon>Cnidaria</taxon>
        <taxon>Anthozoa</taxon>
        <taxon>Hexacorallia</taxon>
        <taxon>Actiniaria</taxon>
        <taxon>Aiptasiidae</taxon>
        <taxon>Exaiptasia</taxon>
    </lineage>
</organism>
<feature type="signal peptide" evidence="2">
    <location>
        <begin position="1"/>
        <end position="17"/>
    </location>
</feature>
<keyword evidence="4" id="KW-1185">Reference proteome</keyword>
<dbReference type="EnsemblMetazoa" id="XM_021049408.2">
    <property type="protein sequence ID" value="XP_020905067.1"/>
    <property type="gene ID" value="LOC110243318"/>
</dbReference>
<proteinExistence type="predicted"/>
<dbReference type="RefSeq" id="XP_020905067.1">
    <property type="nucleotide sequence ID" value="XM_021049408.2"/>
</dbReference>
<feature type="compositionally biased region" description="Basic and acidic residues" evidence="1">
    <location>
        <begin position="441"/>
        <end position="453"/>
    </location>
</feature>
<dbReference type="AlphaFoldDB" id="A0A913XIS9"/>
<dbReference type="KEGG" id="epa:110243318"/>
<dbReference type="OrthoDB" id="9983261at2759"/>
<feature type="region of interest" description="Disordered" evidence="1">
    <location>
        <begin position="399"/>
        <end position="462"/>
    </location>
</feature>
<protein>
    <submittedName>
        <fullName evidence="3">Uncharacterized protein</fullName>
    </submittedName>
</protein>
<reference evidence="3" key="1">
    <citation type="submission" date="2022-11" db="UniProtKB">
        <authorList>
            <consortium name="EnsemblMetazoa"/>
        </authorList>
    </citation>
    <scope>IDENTIFICATION</scope>
</reference>
<accession>A0A913XIS9</accession>
<feature type="chain" id="PRO_5037332333" evidence="2">
    <location>
        <begin position="18"/>
        <end position="484"/>
    </location>
</feature>
<evidence type="ECO:0000256" key="1">
    <source>
        <dbReference type="SAM" id="MobiDB-lite"/>
    </source>
</evidence>
<sequence length="484" mass="54359">MLPLLLCLLCMASGVLSVCHPYFGPPGGVVCIAAPQYYNQYQWATCLTDMYIKVKSGHRHQCISRSRTYCYYQCMLESFEKSSGTVNSQCSCRPGDRKPHQNIQSSACLSPSGESCNWYRDCLEKKKSCQDTTNGYAIRYSERFCKMYDRNKLWFSSKAQRWIHAVRKCLQVTLVPLLRPWRSPSCLEIRREALQSHTKCYINPDANIPSVCDLSCVEFYKIFYAIKAGYFGRLDTAWESFKSLWNIQDRCGSKCTRDWFTPQNNTIIRMMKMGIEKVKSRPHKTSLPESDMNNRFADQVVTFISKSLRWNSAIMDWMAYPGSTSASLFVVLADKKALGIVQTSNPPVNFNDTITEFALAIANSSIPVQVDGTNVWLKSLESCSDKTCSQPRSLVISLKPPTFPVQSTTEKPSTTKKPSTTGKPSNTGKISTADNQSVESTTEKPSTREEKPSPKGIKSNGGKVEKGLLLGIGCLSIITLWMQG</sequence>
<evidence type="ECO:0000256" key="2">
    <source>
        <dbReference type="SAM" id="SignalP"/>
    </source>
</evidence>
<name>A0A913XIS9_EXADI</name>
<feature type="compositionally biased region" description="Polar residues" evidence="1">
    <location>
        <begin position="428"/>
        <end position="440"/>
    </location>
</feature>
<keyword evidence="2" id="KW-0732">Signal</keyword>